<evidence type="ECO:0000313" key="1">
    <source>
        <dbReference type="EMBL" id="KAI3356594.1"/>
    </source>
</evidence>
<sequence length="1160" mass="128295">MSLLPEFWSRDWVVEAPLPRLLPKPHCTGPSWTFLQVVSLLEGGPTSPFRAEPGRVPWAKTRPPGARLRAPTPGLAPGWGPGNANPGDVCAFHLARLSLHKRLNPLVKHLKFADDTVVISLIWDSEESAWRREAEQLVLSQNNLELNALKTVEMTVDFQMRPPTLSNTFNSLSAVVVGGFNLPGTKVGVQHGHTHQKGPAEDVLSTPVGVRSSSSALGSLKTSAAQRLSVGVEASTPPAPSHTMLALGVVVSTVASQQEGSGFNPWLTRALLCGVCMFSLCLCGFSLGTPASSHNPKTCRERDLAGTPKLNKRQTVPQCLAARARAVAEAARARAAFAQKELEIKKQKARLDLEKATLEATLQALEMEKAVAAADAEAEVWEAAAEMECEDRHSRRSCMAPQEVFRRTEAYVEQQTHTSFVPNASPPDSPPPICINLPPPSSPHQFSISSSHQRPSLIETGQVTPVLNPSCPHDTHPVCSAKSHSEHLPVSEQLPPMHKHFASYSHSFPKTPHQQDCSPYKCARYSDYTPPRPDIQKSPVTQPPDMIDFAKYLARRELVNTGLTKFDDRPESFRAWESSFFNATRGLDLTDSEELDLLIKWLGKESSDHVKRIRAAYVSDPRAALRMSWTRLQECYATPEVIESALFKRLDGFPCLNSKENVKLRELSDLLLELFSAKEDGYLPGLSYLDTPRGINPIVEKLPHNLQDKWLSTGSRYKEQHKVSYPPFAFFVDFIRSEAKARNDPSFTLSGNNHGHQRNERVPPRHESVRTAISVHRTDISTTPDSGTTQRAETEVSDQPKHCPLHNKPHPLDKCRGFRLKPLSDRKKLLKEYKRCFKCCSPTHMARECAVKMKCDECGSDEHCTALHPDTTLSPVASPVAEPHIVHQHSSPAEVTSKCTEVCGDGLPARSCAKICLVQVFPRGKREHAVKMYAFLDDQSNRSLVRSEFFQLFDIHGSPGLYLMRTCSGTAEMVGRKAVGFQIEAIDGQVRLDLPPLIECNEIMSNRSEIPSPEVALSHAHLRSVAPNIPELDPEAQILILLGRDIIRVHKVRQQINGPHNAPFAQRLDLGWVIVGEVCIDRAHKPTIAAYKTNVLQNGRPSFLTPCQKLIHVKDTANYGGEKKNDLANHSSVTQATPPKQSCTGPLSSQLPEAHTEQES</sequence>
<organism evidence="1 2">
    <name type="scientific">Scortum barcoo</name>
    <name type="common">barcoo grunter</name>
    <dbReference type="NCBI Taxonomy" id="214431"/>
    <lineage>
        <taxon>Eukaryota</taxon>
        <taxon>Metazoa</taxon>
        <taxon>Chordata</taxon>
        <taxon>Craniata</taxon>
        <taxon>Vertebrata</taxon>
        <taxon>Euteleostomi</taxon>
        <taxon>Actinopterygii</taxon>
        <taxon>Neopterygii</taxon>
        <taxon>Teleostei</taxon>
        <taxon>Neoteleostei</taxon>
        <taxon>Acanthomorphata</taxon>
        <taxon>Eupercaria</taxon>
        <taxon>Centrarchiformes</taxon>
        <taxon>Terapontoidei</taxon>
        <taxon>Terapontidae</taxon>
        <taxon>Scortum</taxon>
    </lineage>
</organism>
<evidence type="ECO:0000313" key="2">
    <source>
        <dbReference type="Proteomes" id="UP000831701"/>
    </source>
</evidence>
<accession>A0ACB8VM56</accession>
<dbReference type="Proteomes" id="UP000831701">
    <property type="component" value="Chromosome 20"/>
</dbReference>
<comment type="caution">
    <text evidence="1">The sequence shown here is derived from an EMBL/GenBank/DDBJ whole genome shotgun (WGS) entry which is preliminary data.</text>
</comment>
<keyword evidence="2" id="KW-1185">Reference proteome</keyword>
<name>A0ACB8VM56_9TELE</name>
<dbReference type="EMBL" id="CM041550">
    <property type="protein sequence ID" value="KAI3356594.1"/>
    <property type="molecule type" value="Genomic_DNA"/>
</dbReference>
<gene>
    <name evidence="1" type="ORF">L3Q82_017794</name>
</gene>
<reference evidence="1" key="1">
    <citation type="submission" date="2022-04" db="EMBL/GenBank/DDBJ databases">
        <title>Jade perch genome.</title>
        <authorList>
            <person name="Chao B."/>
        </authorList>
    </citation>
    <scope>NUCLEOTIDE SEQUENCE</scope>
    <source>
        <strain evidence="1">CB-2022</strain>
    </source>
</reference>
<proteinExistence type="predicted"/>
<protein>
    <submittedName>
        <fullName evidence="1">Uncharacterized protein</fullName>
    </submittedName>
</protein>